<evidence type="ECO:0000313" key="9">
    <source>
        <dbReference type="EMBL" id="SDC52605.1"/>
    </source>
</evidence>
<evidence type="ECO:0000256" key="4">
    <source>
        <dbReference type="ARBA" id="ARBA00023015"/>
    </source>
</evidence>
<evidence type="ECO:0000313" key="12">
    <source>
        <dbReference type="Proteomes" id="UP000297288"/>
    </source>
</evidence>
<comment type="cofactor">
    <cofactor evidence="8">
        <name>Mn(2+)</name>
        <dbReference type="ChEBI" id="CHEBI:29035"/>
    </cofactor>
    <cofactor evidence="8">
        <name>Fe(2+)</name>
        <dbReference type="ChEBI" id="CHEBI:29033"/>
    </cofactor>
    <text evidence="8">Binds 1 Mn(2+) or Fe(2+) ion per subunit.</text>
</comment>
<reference evidence="10 12" key="2">
    <citation type="submission" date="2019-04" db="EMBL/GenBank/DDBJ databases">
        <title>Draft genome sequence data and analysis of a Fermenting Bacterium, Geotoga petraea strain HO-Geo1, isolated from heavy-oil petroleum reservoir in Russia.</title>
        <authorList>
            <person name="Grouzdev D.S."/>
            <person name="Semenova E.M."/>
            <person name="Sokolova D.S."/>
            <person name="Tourova T.P."/>
            <person name="Poltaraus A.B."/>
            <person name="Nazina T.N."/>
        </authorList>
    </citation>
    <scope>NUCLEOTIDE SEQUENCE [LARGE SCALE GENOMIC DNA]</scope>
    <source>
        <strain evidence="10 12">HO-Geo1</strain>
    </source>
</reference>
<feature type="binding site" evidence="7">
    <location>
        <position position="139"/>
    </location>
    <ligand>
        <name>Zn(2+)</name>
        <dbReference type="ChEBI" id="CHEBI:29105"/>
    </ligand>
</feature>
<dbReference type="PANTHER" id="PTHR33202:SF7">
    <property type="entry name" value="FERRIC UPTAKE REGULATION PROTEIN"/>
    <property type="match status" value="1"/>
</dbReference>
<dbReference type="Pfam" id="PF01475">
    <property type="entry name" value="FUR"/>
    <property type="match status" value="1"/>
</dbReference>
<reference evidence="9 11" key="1">
    <citation type="submission" date="2016-10" db="EMBL/GenBank/DDBJ databases">
        <authorList>
            <person name="de Groot N.N."/>
        </authorList>
    </citation>
    <scope>NUCLEOTIDE SEQUENCE [LARGE SCALE GENOMIC DNA]</scope>
    <source>
        <strain evidence="9 11">WG14</strain>
    </source>
</reference>
<name>A0A1G6MCD3_9BACT</name>
<evidence type="ECO:0000256" key="5">
    <source>
        <dbReference type="ARBA" id="ARBA00023125"/>
    </source>
</evidence>
<dbReference type="GO" id="GO:0003700">
    <property type="term" value="F:DNA-binding transcription factor activity"/>
    <property type="evidence" value="ECO:0007669"/>
    <property type="project" value="InterPro"/>
</dbReference>
<dbReference type="Proteomes" id="UP000199322">
    <property type="component" value="Unassembled WGS sequence"/>
</dbReference>
<feature type="binding site" evidence="8">
    <location>
        <position position="117"/>
    </location>
    <ligand>
        <name>Fe cation</name>
        <dbReference type="ChEBI" id="CHEBI:24875"/>
    </ligand>
</feature>
<evidence type="ECO:0000256" key="8">
    <source>
        <dbReference type="PIRSR" id="PIRSR602481-2"/>
    </source>
</evidence>
<sequence length="150" mass="17812">MTHEDILKTTLKNRKQRMTAQRELILKTFMESNGKLMSVDEVFQEIKNKRSQRTSKMTVKRSIDLLVELKLLREIKFENSDTKYEFIRKEDEQDAVMICLRCNKAKNIKIKKKKLMEIINEDISNFRVKNISLKITGYCEDCLTDSIKED</sequence>
<dbReference type="Proteomes" id="UP000297288">
    <property type="component" value="Unassembled WGS sequence"/>
</dbReference>
<evidence type="ECO:0000256" key="6">
    <source>
        <dbReference type="ARBA" id="ARBA00023163"/>
    </source>
</evidence>
<keyword evidence="8" id="KW-0408">Iron</keyword>
<evidence type="ECO:0000256" key="7">
    <source>
        <dbReference type="PIRSR" id="PIRSR602481-1"/>
    </source>
</evidence>
<dbReference type="InterPro" id="IPR002481">
    <property type="entry name" value="FUR"/>
</dbReference>
<dbReference type="InterPro" id="IPR036390">
    <property type="entry name" value="WH_DNA-bd_sf"/>
</dbReference>
<dbReference type="GO" id="GO:0000976">
    <property type="term" value="F:transcription cis-regulatory region binding"/>
    <property type="evidence" value="ECO:0007669"/>
    <property type="project" value="TreeGrafter"/>
</dbReference>
<dbReference type="OrthoDB" id="8659436at2"/>
<dbReference type="Gene3D" id="1.10.10.10">
    <property type="entry name" value="Winged helix-like DNA-binding domain superfamily/Winged helix DNA-binding domain"/>
    <property type="match status" value="1"/>
</dbReference>
<dbReference type="RefSeq" id="WP_091403771.1">
    <property type="nucleotide sequence ID" value="NZ_FMYV01000004.1"/>
</dbReference>
<evidence type="ECO:0000313" key="11">
    <source>
        <dbReference type="Proteomes" id="UP000199322"/>
    </source>
</evidence>
<dbReference type="EMBL" id="FMYV01000004">
    <property type="protein sequence ID" value="SDC52605.1"/>
    <property type="molecule type" value="Genomic_DNA"/>
</dbReference>
<feature type="binding site" evidence="7">
    <location>
        <position position="142"/>
    </location>
    <ligand>
        <name>Zn(2+)</name>
        <dbReference type="ChEBI" id="CHEBI:29105"/>
    </ligand>
</feature>
<accession>A0A1G6MCD3</accession>
<dbReference type="InterPro" id="IPR036388">
    <property type="entry name" value="WH-like_DNA-bd_sf"/>
</dbReference>
<dbReference type="GO" id="GO:0045892">
    <property type="term" value="P:negative regulation of DNA-templated transcription"/>
    <property type="evidence" value="ECO:0007669"/>
    <property type="project" value="TreeGrafter"/>
</dbReference>
<feature type="binding site" evidence="7">
    <location>
        <position position="99"/>
    </location>
    <ligand>
        <name>Zn(2+)</name>
        <dbReference type="ChEBI" id="CHEBI:29105"/>
    </ligand>
</feature>
<keyword evidence="2" id="KW-0678">Repressor</keyword>
<dbReference type="Gene3D" id="3.30.1490.190">
    <property type="match status" value="1"/>
</dbReference>
<dbReference type="PANTHER" id="PTHR33202">
    <property type="entry name" value="ZINC UPTAKE REGULATION PROTEIN"/>
    <property type="match status" value="1"/>
</dbReference>
<keyword evidence="3 7" id="KW-0862">Zinc</keyword>
<evidence type="ECO:0000256" key="2">
    <source>
        <dbReference type="ARBA" id="ARBA00022491"/>
    </source>
</evidence>
<dbReference type="EMBL" id="SRME01000004">
    <property type="protein sequence ID" value="TGG87456.1"/>
    <property type="molecule type" value="Genomic_DNA"/>
</dbReference>
<keyword evidence="6" id="KW-0804">Transcription</keyword>
<dbReference type="GO" id="GO:0008270">
    <property type="term" value="F:zinc ion binding"/>
    <property type="evidence" value="ECO:0007669"/>
    <property type="project" value="TreeGrafter"/>
</dbReference>
<feature type="binding site" evidence="7">
    <location>
        <position position="102"/>
    </location>
    <ligand>
        <name>Zn(2+)</name>
        <dbReference type="ChEBI" id="CHEBI:29105"/>
    </ligand>
</feature>
<dbReference type="GO" id="GO:1900376">
    <property type="term" value="P:regulation of secondary metabolite biosynthetic process"/>
    <property type="evidence" value="ECO:0007669"/>
    <property type="project" value="TreeGrafter"/>
</dbReference>
<comment type="cofactor">
    <cofactor evidence="7">
        <name>Zn(2+)</name>
        <dbReference type="ChEBI" id="CHEBI:29105"/>
    </cofactor>
    <text evidence="7">Binds 1 zinc ion per subunit.</text>
</comment>
<protein>
    <submittedName>
        <fullName evidence="9">Fur family transcriptional regulator, ferric uptake regulator</fullName>
    </submittedName>
    <submittedName>
        <fullName evidence="10">Transcriptional repressor</fullName>
    </submittedName>
</protein>
<proteinExistence type="inferred from homology"/>
<dbReference type="STRING" id="28234.SAMN04488588_1291"/>
<comment type="similarity">
    <text evidence="1">Belongs to the Fur family.</text>
</comment>
<dbReference type="AlphaFoldDB" id="A0A1G6MCD3"/>
<evidence type="ECO:0000256" key="3">
    <source>
        <dbReference type="ARBA" id="ARBA00022833"/>
    </source>
</evidence>
<keyword evidence="11" id="KW-1185">Reference proteome</keyword>
<keyword evidence="7" id="KW-0479">Metal-binding</keyword>
<evidence type="ECO:0000313" key="10">
    <source>
        <dbReference type="EMBL" id="TGG87456.1"/>
    </source>
</evidence>
<dbReference type="SUPFAM" id="SSF46785">
    <property type="entry name" value="Winged helix' DNA-binding domain"/>
    <property type="match status" value="1"/>
</dbReference>
<keyword evidence="4" id="KW-0805">Transcription regulation</keyword>
<gene>
    <name evidence="10" type="ORF">E4650_06815</name>
    <name evidence="9" type="ORF">SAMN04488588_1291</name>
</gene>
<organism evidence="9 11">
    <name type="scientific">Geotoga petraea</name>
    <dbReference type="NCBI Taxonomy" id="28234"/>
    <lineage>
        <taxon>Bacteria</taxon>
        <taxon>Thermotogati</taxon>
        <taxon>Thermotogota</taxon>
        <taxon>Thermotogae</taxon>
        <taxon>Petrotogales</taxon>
        <taxon>Petrotogaceae</taxon>
        <taxon>Geotoga</taxon>
    </lineage>
</organism>
<evidence type="ECO:0000256" key="1">
    <source>
        <dbReference type="ARBA" id="ARBA00007957"/>
    </source>
</evidence>
<dbReference type="InterPro" id="IPR043135">
    <property type="entry name" value="Fur_C"/>
</dbReference>
<keyword evidence="5" id="KW-0238">DNA-binding</keyword>